<evidence type="ECO:0000256" key="5">
    <source>
        <dbReference type="ARBA" id="ARBA00022741"/>
    </source>
</evidence>
<evidence type="ECO:0000256" key="4">
    <source>
        <dbReference type="ARBA" id="ARBA00022737"/>
    </source>
</evidence>
<keyword evidence="5" id="KW-0547">Nucleotide-binding</keyword>
<keyword evidence="4" id="KW-0677">Repeat</keyword>
<dbReference type="InterPro" id="IPR050173">
    <property type="entry name" value="ABC_transporter_C-like"/>
</dbReference>
<dbReference type="SUPFAM" id="SSF90123">
    <property type="entry name" value="ABC transporter transmembrane region"/>
    <property type="match status" value="1"/>
</dbReference>
<keyword evidence="6" id="KW-0067">ATP-binding</keyword>
<keyword evidence="3 9" id="KW-0812">Transmembrane</keyword>
<dbReference type="PANTHER" id="PTHR24223">
    <property type="entry name" value="ATP-BINDING CASSETTE SUB-FAMILY C"/>
    <property type="match status" value="1"/>
</dbReference>
<dbReference type="EMBL" id="GIBP01003063">
    <property type="protein sequence ID" value="NDV32032.1"/>
    <property type="molecule type" value="Transcribed_RNA"/>
</dbReference>
<proteinExistence type="predicted"/>
<dbReference type="GO" id="GO:0005524">
    <property type="term" value="F:ATP binding"/>
    <property type="evidence" value="ECO:0007669"/>
    <property type="project" value="UniProtKB-KW"/>
</dbReference>
<evidence type="ECO:0000256" key="8">
    <source>
        <dbReference type="ARBA" id="ARBA00023136"/>
    </source>
</evidence>
<evidence type="ECO:0000256" key="3">
    <source>
        <dbReference type="ARBA" id="ARBA00022692"/>
    </source>
</evidence>
<dbReference type="CDD" id="cd18579">
    <property type="entry name" value="ABC_6TM_ABCC_D1"/>
    <property type="match status" value="1"/>
</dbReference>
<dbReference type="FunFam" id="1.20.1560.10:FF:000006">
    <property type="entry name" value="ATP-binding cassette, sub-family C (CFTR/MRP), member 9"/>
    <property type="match status" value="1"/>
</dbReference>
<reference evidence="11" key="1">
    <citation type="journal article" date="2020" name="J. Eukaryot. Microbiol.">
        <title>De novo Sequencing, Assembly and Annotation of the Transcriptome for the Free-Living Testate Amoeba Arcella intermedia.</title>
        <authorList>
            <person name="Ribeiro G.M."/>
            <person name="Porfirio-Sousa A.L."/>
            <person name="Maurer-Alcala X.X."/>
            <person name="Katz L.A."/>
            <person name="Lahr D.J.G."/>
        </authorList>
    </citation>
    <scope>NUCLEOTIDE SEQUENCE</scope>
</reference>
<keyword evidence="8 9" id="KW-0472">Membrane</keyword>
<dbReference type="GO" id="GO:0012505">
    <property type="term" value="C:endomembrane system"/>
    <property type="evidence" value="ECO:0007669"/>
    <property type="project" value="UniProtKB-SubCell"/>
</dbReference>
<keyword evidence="2" id="KW-0813">Transport</keyword>
<evidence type="ECO:0000313" key="11">
    <source>
        <dbReference type="EMBL" id="NDV32032.1"/>
    </source>
</evidence>
<dbReference type="GO" id="GO:0140359">
    <property type="term" value="F:ABC-type transporter activity"/>
    <property type="evidence" value="ECO:0007669"/>
    <property type="project" value="InterPro"/>
</dbReference>
<feature type="transmembrane region" description="Helical" evidence="9">
    <location>
        <begin position="317"/>
        <end position="342"/>
    </location>
</feature>
<evidence type="ECO:0000256" key="9">
    <source>
        <dbReference type="SAM" id="Phobius"/>
    </source>
</evidence>
<evidence type="ECO:0000256" key="6">
    <source>
        <dbReference type="ARBA" id="ARBA00022840"/>
    </source>
</evidence>
<dbReference type="Gene3D" id="1.20.1560.10">
    <property type="entry name" value="ABC transporter type 1, transmembrane domain"/>
    <property type="match status" value="1"/>
</dbReference>
<feature type="transmembrane region" description="Helical" evidence="9">
    <location>
        <begin position="174"/>
        <end position="195"/>
    </location>
</feature>
<feature type="transmembrane region" description="Helical" evidence="9">
    <location>
        <begin position="279"/>
        <end position="305"/>
    </location>
</feature>
<protein>
    <recommendedName>
        <fullName evidence="10">ABC transmembrane type-1 domain-containing protein</fullName>
    </recommendedName>
</protein>
<name>A0A6B2L4W9_9EUKA</name>
<feature type="domain" description="ABC transmembrane type-1" evidence="10">
    <location>
        <begin position="65"/>
        <end position="343"/>
    </location>
</feature>
<dbReference type="GO" id="GO:0016020">
    <property type="term" value="C:membrane"/>
    <property type="evidence" value="ECO:0007669"/>
    <property type="project" value="InterPro"/>
</dbReference>
<evidence type="ECO:0000259" key="10">
    <source>
        <dbReference type="PROSITE" id="PS50929"/>
    </source>
</evidence>
<evidence type="ECO:0000256" key="7">
    <source>
        <dbReference type="ARBA" id="ARBA00022989"/>
    </source>
</evidence>
<feature type="transmembrane region" description="Helical" evidence="9">
    <location>
        <begin position="201"/>
        <end position="220"/>
    </location>
</feature>
<accession>A0A6B2L4W9</accession>
<comment type="subcellular location">
    <subcellularLocation>
        <location evidence="1">Endomembrane system</location>
        <topology evidence="1">Multi-pass membrane protein</topology>
    </subcellularLocation>
</comment>
<dbReference type="PROSITE" id="PS50929">
    <property type="entry name" value="ABC_TM1F"/>
    <property type="match status" value="1"/>
</dbReference>
<organism evidence="11">
    <name type="scientific">Arcella intermedia</name>
    <dbReference type="NCBI Taxonomy" id="1963864"/>
    <lineage>
        <taxon>Eukaryota</taxon>
        <taxon>Amoebozoa</taxon>
        <taxon>Tubulinea</taxon>
        <taxon>Elardia</taxon>
        <taxon>Arcellinida</taxon>
        <taxon>Sphaerothecina</taxon>
        <taxon>Arcellidae</taxon>
        <taxon>Arcella</taxon>
    </lineage>
</organism>
<dbReference type="InterPro" id="IPR044746">
    <property type="entry name" value="ABCC_6TM_D1"/>
</dbReference>
<feature type="transmembrane region" description="Helical" evidence="9">
    <location>
        <begin position="97"/>
        <end position="117"/>
    </location>
</feature>
<dbReference type="InterPro" id="IPR036640">
    <property type="entry name" value="ABC1_TM_sf"/>
</dbReference>
<dbReference type="InterPro" id="IPR011527">
    <property type="entry name" value="ABC1_TM_dom"/>
</dbReference>
<evidence type="ECO:0000256" key="1">
    <source>
        <dbReference type="ARBA" id="ARBA00004127"/>
    </source>
</evidence>
<dbReference type="AlphaFoldDB" id="A0A6B2L4W9"/>
<dbReference type="PANTHER" id="PTHR24223:SF443">
    <property type="entry name" value="MULTIDRUG-RESISTANCE LIKE PROTEIN 1, ISOFORM I"/>
    <property type="match status" value="1"/>
</dbReference>
<dbReference type="Pfam" id="PF00664">
    <property type="entry name" value="ABC_membrane"/>
    <property type="match status" value="1"/>
</dbReference>
<evidence type="ECO:0000256" key="2">
    <source>
        <dbReference type="ARBA" id="ARBA00022448"/>
    </source>
</evidence>
<keyword evidence="7 9" id="KW-1133">Transmembrane helix</keyword>
<sequence>MNSLFTQGYLKPITQDDIPDIWKERDDPELSASRFEHYWNEEAKKPNPSLLKVLLLSSKKPLLYGGILCLIENIFRFTGPLLLEQIVLFIADHEAPLWQGIVLCVALFLGLIIQVVCGHHHYYQVTTAGLQMESALLRSIFKKALAMSTSSVRKTTVGEIVNHQSVDYYPIFNLFRFINAVWAAPLQIIGIFSLLGRLNGVSTLGVLAFFAFFFPMLVFANKKAFDIEKQLMKLRDERTSTMNELLQGILVVKFFAWEDSFLKKINGTRSKEISLLKRGIMYIMFTNVLWTVGPPLMSGCVFLIYLTDHKFLPSEVAFATIALINNLTIPLTNFPIFIGNFLQATVSLTRLTKFLSGEDLDPDSVQSRAHNGLVRIKNASFAWEDTNVLSDIDITFKKGHLK</sequence>